<dbReference type="InterPro" id="IPR046342">
    <property type="entry name" value="CBS_dom_sf"/>
</dbReference>
<dbReference type="EMBL" id="BAABHF010000041">
    <property type="protein sequence ID" value="GAA4507498.1"/>
    <property type="molecule type" value="Genomic_DNA"/>
</dbReference>
<gene>
    <name evidence="4" type="primary">hrp1_2</name>
    <name evidence="4" type="ORF">GCM10023191_065960</name>
</gene>
<dbReference type="Pfam" id="PF00571">
    <property type="entry name" value="CBS"/>
    <property type="match status" value="2"/>
</dbReference>
<evidence type="ECO:0000256" key="1">
    <source>
        <dbReference type="ARBA" id="ARBA00023122"/>
    </source>
</evidence>
<feature type="domain" description="CBS" evidence="3">
    <location>
        <begin position="44"/>
        <end position="101"/>
    </location>
</feature>
<dbReference type="InterPro" id="IPR051257">
    <property type="entry name" value="Diverse_CBS-Domain"/>
</dbReference>
<dbReference type="PANTHER" id="PTHR43080:SF2">
    <property type="entry name" value="CBS DOMAIN-CONTAINING PROTEIN"/>
    <property type="match status" value="1"/>
</dbReference>
<dbReference type="CDD" id="cd04622">
    <property type="entry name" value="CBS_pair_HRP1_like"/>
    <property type="match status" value="1"/>
</dbReference>
<evidence type="ECO:0000313" key="5">
    <source>
        <dbReference type="Proteomes" id="UP001500503"/>
    </source>
</evidence>
<comment type="caution">
    <text evidence="4">The sequence shown here is derived from an EMBL/GenBank/DDBJ whole genome shotgun (WGS) entry which is preliminary data.</text>
</comment>
<dbReference type="PROSITE" id="PS51371">
    <property type="entry name" value="CBS"/>
    <property type="match status" value="2"/>
</dbReference>
<dbReference type="PANTHER" id="PTHR43080">
    <property type="entry name" value="CBS DOMAIN-CONTAINING PROTEIN CBSX3, MITOCHONDRIAL"/>
    <property type="match status" value="1"/>
</dbReference>
<dbReference type="InterPro" id="IPR000644">
    <property type="entry name" value="CBS_dom"/>
</dbReference>
<proteinExistence type="predicted"/>
<name>A0ABP8QSE5_9ACTN</name>
<dbReference type="SUPFAM" id="SSF54631">
    <property type="entry name" value="CBS-domain pair"/>
    <property type="match status" value="1"/>
</dbReference>
<dbReference type="SMART" id="SM00116">
    <property type="entry name" value="CBS"/>
    <property type="match status" value="2"/>
</dbReference>
<evidence type="ECO:0000256" key="2">
    <source>
        <dbReference type="PROSITE-ProRule" id="PRU00703"/>
    </source>
</evidence>
<reference evidence="5" key="1">
    <citation type="journal article" date="2019" name="Int. J. Syst. Evol. Microbiol.">
        <title>The Global Catalogue of Microorganisms (GCM) 10K type strain sequencing project: providing services to taxonomists for standard genome sequencing and annotation.</title>
        <authorList>
            <consortium name="The Broad Institute Genomics Platform"/>
            <consortium name="The Broad Institute Genome Sequencing Center for Infectious Disease"/>
            <person name="Wu L."/>
            <person name="Ma J."/>
        </authorList>
    </citation>
    <scope>NUCLEOTIDE SEQUENCE [LARGE SCALE GENOMIC DNA]</scope>
    <source>
        <strain evidence="5">JCM 17933</strain>
    </source>
</reference>
<evidence type="ECO:0000313" key="4">
    <source>
        <dbReference type="EMBL" id="GAA4507498.1"/>
    </source>
</evidence>
<keyword evidence="5" id="KW-1185">Reference proteome</keyword>
<dbReference type="Gene3D" id="3.10.580.10">
    <property type="entry name" value="CBS-domain"/>
    <property type="match status" value="1"/>
</dbReference>
<keyword evidence="1 2" id="KW-0129">CBS domain</keyword>
<protein>
    <submittedName>
        <fullName evidence="4">Hypoxic response protein Hrp1</fullName>
    </submittedName>
</protein>
<organism evidence="4 5">
    <name type="scientific">Actinoallomurus oryzae</name>
    <dbReference type="NCBI Taxonomy" id="502180"/>
    <lineage>
        <taxon>Bacteria</taxon>
        <taxon>Bacillati</taxon>
        <taxon>Actinomycetota</taxon>
        <taxon>Actinomycetes</taxon>
        <taxon>Streptosporangiales</taxon>
        <taxon>Thermomonosporaceae</taxon>
        <taxon>Actinoallomurus</taxon>
    </lineage>
</organism>
<evidence type="ECO:0000259" key="3">
    <source>
        <dbReference type="PROSITE" id="PS51371"/>
    </source>
</evidence>
<dbReference type="Proteomes" id="UP001500503">
    <property type="component" value="Unassembled WGS sequence"/>
</dbReference>
<sequence length="175" mass="19069">MRTFASIWAVGVRSRIYAKCRWPTGRPELNIRGAELMATARDIMHPDAKCVGEHETLVYAAQQMRDLDIGAMPVCGDDDRLHGIITDRDIVVKCVAAGGDPATTTAGTLAQGTPVFIGADEDAGQVLHLMEEHRIRRLPVIDDHRLVGMISEADLSRHLSEQAVGHFVEEVCASG</sequence>
<accession>A0ABP8QSE5</accession>
<feature type="domain" description="CBS" evidence="3">
    <location>
        <begin position="109"/>
        <end position="170"/>
    </location>
</feature>